<feature type="active site" evidence="6">
    <location>
        <position position="72"/>
    </location>
</feature>
<gene>
    <name evidence="9" type="ORF">N5J46_06585</name>
</gene>
<keyword evidence="4" id="KW-0680">Restriction system</keyword>
<dbReference type="Proteomes" id="UP001162261">
    <property type="component" value="Unassembled WGS sequence"/>
</dbReference>
<evidence type="ECO:0000256" key="1">
    <source>
        <dbReference type="ARBA" id="ARBA00022603"/>
    </source>
</evidence>
<dbReference type="PANTHER" id="PTHR10629">
    <property type="entry name" value="CYTOSINE-SPECIFIC METHYLTRANSFERASE"/>
    <property type="match status" value="1"/>
</dbReference>
<keyword evidence="2 6" id="KW-0808">Transferase</keyword>
<dbReference type="InterPro" id="IPR001525">
    <property type="entry name" value="C5_MeTfrase"/>
</dbReference>
<dbReference type="PROSITE" id="PS00094">
    <property type="entry name" value="C5_MTASE_1"/>
    <property type="match status" value="1"/>
</dbReference>
<evidence type="ECO:0000256" key="5">
    <source>
        <dbReference type="ARBA" id="ARBA00047422"/>
    </source>
</evidence>
<dbReference type="PANTHER" id="PTHR10629:SF52">
    <property type="entry name" value="DNA (CYTOSINE-5)-METHYLTRANSFERASE 1"/>
    <property type="match status" value="1"/>
</dbReference>
<reference evidence="9" key="1">
    <citation type="submission" date="2022-09" db="EMBL/GenBank/DDBJ databases">
        <title>Intensive care unit water sources are persistently colonized with multi-drug resistant bacteria and are the site of extensive horizontal gene transfer of antibiotic resistance genes.</title>
        <authorList>
            <person name="Diorio-Toth L."/>
        </authorList>
    </citation>
    <scope>NUCLEOTIDE SEQUENCE</scope>
    <source>
        <strain evidence="9">GD03649</strain>
    </source>
</reference>
<comment type="caution">
    <text evidence="9">The sequence shown here is derived from an EMBL/GenBank/DDBJ whole genome shotgun (WGS) entry which is preliminary data.</text>
</comment>
<evidence type="ECO:0000313" key="9">
    <source>
        <dbReference type="EMBL" id="MDH2172096.1"/>
    </source>
</evidence>
<evidence type="ECO:0000256" key="3">
    <source>
        <dbReference type="ARBA" id="ARBA00022691"/>
    </source>
</evidence>
<dbReference type="GO" id="GO:0032259">
    <property type="term" value="P:methylation"/>
    <property type="evidence" value="ECO:0007669"/>
    <property type="project" value="UniProtKB-KW"/>
</dbReference>
<keyword evidence="1 6" id="KW-0489">Methyltransferase</keyword>
<dbReference type="PROSITE" id="PS51679">
    <property type="entry name" value="SAM_MT_C5"/>
    <property type="match status" value="1"/>
</dbReference>
<comment type="similarity">
    <text evidence="6 7">Belongs to the class I-like SAM-binding methyltransferase superfamily. C5-methyltransferase family.</text>
</comment>
<dbReference type="PROSITE" id="PS00095">
    <property type="entry name" value="C5_MTASE_2"/>
    <property type="match status" value="1"/>
</dbReference>
<dbReference type="InterPro" id="IPR029063">
    <property type="entry name" value="SAM-dependent_MTases_sf"/>
</dbReference>
<evidence type="ECO:0000256" key="2">
    <source>
        <dbReference type="ARBA" id="ARBA00022679"/>
    </source>
</evidence>
<dbReference type="InterPro" id="IPR050390">
    <property type="entry name" value="C5-Methyltransferase"/>
</dbReference>
<evidence type="ECO:0000256" key="4">
    <source>
        <dbReference type="ARBA" id="ARBA00022747"/>
    </source>
</evidence>
<dbReference type="Gene3D" id="3.40.50.150">
    <property type="entry name" value="Vaccinia Virus protein VP39"/>
    <property type="match status" value="1"/>
</dbReference>
<protein>
    <recommendedName>
        <fullName evidence="8">Cytosine-specific methyltransferase</fullName>
        <ecNumber evidence="8">2.1.1.37</ecNumber>
    </recommendedName>
</protein>
<proteinExistence type="inferred from homology"/>
<dbReference type="SUPFAM" id="SSF53335">
    <property type="entry name" value="S-adenosyl-L-methionine-dependent methyltransferases"/>
    <property type="match status" value="1"/>
</dbReference>
<dbReference type="RefSeq" id="WP_151836441.1">
    <property type="nucleotide sequence ID" value="NZ_BKWH01000033.1"/>
</dbReference>
<dbReference type="GO" id="GO:0003886">
    <property type="term" value="F:DNA (cytosine-5-)-methyltransferase activity"/>
    <property type="evidence" value="ECO:0007669"/>
    <property type="project" value="UniProtKB-EC"/>
</dbReference>
<keyword evidence="3 6" id="KW-0949">S-adenosyl-L-methionine</keyword>
<dbReference type="InterPro" id="IPR018117">
    <property type="entry name" value="C5_DNA_meth_AS"/>
</dbReference>
<comment type="catalytic activity">
    <reaction evidence="5 8">
        <text>a 2'-deoxycytidine in DNA + S-adenosyl-L-methionine = a 5-methyl-2'-deoxycytidine in DNA + S-adenosyl-L-homocysteine + H(+)</text>
        <dbReference type="Rhea" id="RHEA:13681"/>
        <dbReference type="Rhea" id="RHEA-COMP:11369"/>
        <dbReference type="Rhea" id="RHEA-COMP:11370"/>
        <dbReference type="ChEBI" id="CHEBI:15378"/>
        <dbReference type="ChEBI" id="CHEBI:57856"/>
        <dbReference type="ChEBI" id="CHEBI:59789"/>
        <dbReference type="ChEBI" id="CHEBI:85452"/>
        <dbReference type="ChEBI" id="CHEBI:85454"/>
        <dbReference type="EC" id="2.1.1.37"/>
    </reaction>
</comment>
<dbReference type="EMBL" id="JAOCLH010000009">
    <property type="protein sequence ID" value="MDH2172096.1"/>
    <property type="molecule type" value="Genomic_DNA"/>
</dbReference>
<dbReference type="GO" id="GO:0009307">
    <property type="term" value="P:DNA restriction-modification system"/>
    <property type="evidence" value="ECO:0007669"/>
    <property type="project" value="UniProtKB-KW"/>
</dbReference>
<dbReference type="Gene3D" id="3.90.120.10">
    <property type="entry name" value="DNA Methylase, subunit A, domain 2"/>
    <property type="match status" value="1"/>
</dbReference>
<dbReference type="InterPro" id="IPR031303">
    <property type="entry name" value="C5_meth_CS"/>
</dbReference>
<accession>A0AA42XHD3</accession>
<evidence type="ECO:0000256" key="7">
    <source>
        <dbReference type="RuleBase" id="RU000416"/>
    </source>
</evidence>
<name>A0AA42XHD3_ACIJO</name>
<dbReference type="Pfam" id="PF00145">
    <property type="entry name" value="DNA_methylase"/>
    <property type="match status" value="1"/>
</dbReference>
<evidence type="ECO:0000313" key="10">
    <source>
        <dbReference type="Proteomes" id="UP001162261"/>
    </source>
</evidence>
<dbReference type="GO" id="GO:0044027">
    <property type="term" value="P:negative regulation of gene expression via chromosomal CpG island methylation"/>
    <property type="evidence" value="ECO:0007669"/>
    <property type="project" value="TreeGrafter"/>
</dbReference>
<dbReference type="AlphaFoldDB" id="A0AA42XHD3"/>
<dbReference type="EC" id="2.1.1.37" evidence="8"/>
<evidence type="ECO:0000256" key="8">
    <source>
        <dbReference type="RuleBase" id="RU000417"/>
    </source>
</evidence>
<evidence type="ECO:0000256" key="6">
    <source>
        <dbReference type="PROSITE-ProRule" id="PRU01016"/>
    </source>
</evidence>
<sequence>MKVVSFFAGAGGLDLGFEQAGFDVIWANEYDKEIWSTYELNHKNTILDKRSIVDILSDEVPDCDGIIGGPPCQSWSEAGSKRGITDKRGQLFYEFMRILADKKPKFFLAENVSGMLLPAHKEALEHIKQMFQDIGYKLSFELLNVSDFGIPQDRKRVFFVGYREDIGKKFEFPKPITPVDKITLAQAIGDLSENALPAKDGNLTNGADCKFLNHEYMTGGFSSIYMSRNRVRAWDEVSFTIQAGGRHAPLHPQAPKMKFVEQNVREFIKGQEYLYRRLSIRECARIQTFPDKFFFDYTKVSAAYKMIGNAVPVRMGKILAEKIYSDLNTIKTPTNRKFYEEVNGTVVKEKLSEIVNRMSA</sequence>
<dbReference type="GO" id="GO:0003677">
    <property type="term" value="F:DNA binding"/>
    <property type="evidence" value="ECO:0007669"/>
    <property type="project" value="TreeGrafter"/>
</dbReference>
<dbReference type="NCBIfam" id="TIGR00675">
    <property type="entry name" value="dcm"/>
    <property type="match status" value="1"/>
</dbReference>
<organism evidence="9 10">
    <name type="scientific">Acinetobacter johnsonii</name>
    <dbReference type="NCBI Taxonomy" id="40214"/>
    <lineage>
        <taxon>Bacteria</taxon>
        <taxon>Pseudomonadati</taxon>
        <taxon>Pseudomonadota</taxon>
        <taxon>Gammaproteobacteria</taxon>
        <taxon>Moraxellales</taxon>
        <taxon>Moraxellaceae</taxon>
        <taxon>Acinetobacter</taxon>
    </lineage>
</organism>
<dbReference type="PRINTS" id="PR00105">
    <property type="entry name" value="C5METTRFRASE"/>
</dbReference>
<dbReference type="CDD" id="cd00315">
    <property type="entry name" value="Cyt_C5_DNA_methylase"/>
    <property type="match status" value="1"/>
</dbReference>